<evidence type="ECO:0000313" key="3">
    <source>
        <dbReference type="EMBL" id="HJC41879.1"/>
    </source>
</evidence>
<dbReference type="InterPro" id="IPR043502">
    <property type="entry name" value="DNA/RNA_pol_sf"/>
</dbReference>
<name>A0A9D2T187_9FIRM</name>
<dbReference type="InterPro" id="IPR001126">
    <property type="entry name" value="UmuC"/>
</dbReference>
<feature type="domain" description="UmuC" evidence="2">
    <location>
        <begin position="5"/>
        <end position="46"/>
    </location>
</feature>
<reference evidence="3" key="1">
    <citation type="journal article" date="2021" name="PeerJ">
        <title>Extensive microbial diversity within the chicken gut microbiome revealed by metagenomics and culture.</title>
        <authorList>
            <person name="Gilroy R."/>
            <person name="Ravi A."/>
            <person name="Getino M."/>
            <person name="Pursley I."/>
            <person name="Horton D.L."/>
            <person name="Alikhan N.F."/>
            <person name="Baker D."/>
            <person name="Gharbi K."/>
            <person name="Hall N."/>
            <person name="Watson M."/>
            <person name="Adriaenssens E.M."/>
            <person name="Foster-Nyarko E."/>
            <person name="Jarju S."/>
            <person name="Secka A."/>
            <person name="Antonio M."/>
            <person name="Oren A."/>
            <person name="Chaudhuri R.R."/>
            <person name="La Ragione R."/>
            <person name="Hildebrand F."/>
            <person name="Pallen M.J."/>
        </authorList>
    </citation>
    <scope>NUCLEOTIDE SEQUENCE</scope>
    <source>
        <strain evidence="3">CHK186-1790</strain>
    </source>
</reference>
<feature type="non-terminal residue" evidence="3">
    <location>
        <position position="46"/>
    </location>
</feature>
<dbReference type="SUPFAM" id="SSF56672">
    <property type="entry name" value="DNA/RNA polymerases"/>
    <property type="match status" value="1"/>
</dbReference>
<comment type="caution">
    <text evidence="3">The sequence shown here is derived from an EMBL/GenBank/DDBJ whole genome shotgun (WGS) entry which is preliminary data.</text>
</comment>
<dbReference type="PROSITE" id="PS50173">
    <property type="entry name" value="UMUC"/>
    <property type="match status" value="1"/>
</dbReference>
<dbReference type="Gene3D" id="3.40.1170.60">
    <property type="match status" value="1"/>
</dbReference>
<sequence>MDRTILHCDLNGFYASVELRERPDLWEKPVAVCGDPESRHGIILAK</sequence>
<dbReference type="EMBL" id="DWWJ01000188">
    <property type="protein sequence ID" value="HJC41879.1"/>
    <property type="molecule type" value="Genomic_DNA"/>
</dbReference>
<organism evidence="3 4">
    <name type="scientific">Candidatus Intestinimonas pullistercoris</name>
    <dbReference type="NCBI Taxonomy" id="2838623"/>
    <lineage>
        <taxon>Bacteria</taxon>
        <taxon>Bacillati</taxon>
        <taxon>Bacillota</taxon>
        <taxon>Clostridia</taxon>
        <taxon>Eubacteriales</taxon>
        <taxon>Intestinimonas</taxon>
    </lineage>
</organism>
<dbReference type="AlphaFoldDB" id="A0A9D2T187"/>
<evidence type="ECO:0000259" key="2">
    <source>
        <dbReference type="PROSITE" id="PS50173"/>
    </source>
</evidence>
<dbReference type="Proteomes" id="UP000823882">
    <property type="component" value="Unassembled WGS sequence"/>
</dbReference>
<dbReference type="Gene3D" id="3.30.70.270">
    <property type="match status" value="1"/>
</dbReference>
<accession>A0A9D2T187</accession>
<dbReference type="GO" id="GO:0006281">
    <property type="term" value="P:DNA repair"/>
    <property type="evidence" value="ECO:0007669"/>
    <property type="project" value="InterPro"/>
</dbReference>
<evidence type="ECO:0000256" key="1">
    <source>
        <dbReference type="ARBA" id="ARBA00010945"/>
    </source>
</evidence>
<evidence type="ECO:0000313" key="4">
    <source>
        <dbReference type="Proteomes" id="UP000823882"/>
    </source>
</evidence>
<protein>
    <submittedName>
        <fullName evidence="3">DNA polymerase IV</fullName>
    </submittedName>
</protein>
<reference evidence="3" key="2">
    <citation type="submission" date="2021-04" db="EMBL/GenBank/DDBJ databases">
        <authorList>
            <person name="Gilroy R."/>
        </authorList>
    </citation>
    <scope>NUCLEOTIDE SEQUENCE</scope>
    <source>
        <strain evidence="3">CHK186-1790</strain>
    </source>
</reference>
<dbReference type="InterPro" id="IPR043128">
    <property type="entry name" value="Rev_trsase/Diguanyl_cyclase"/>
</dbReference>
<comment type="similarity">
    <text evidence="1">Belongs to the DNA polymerase type-Y family.</text>
</comment>
<gene>
    <name evidence="3" type="ORF">H9701_10070</name>
</gene>
<dbReference type="Pfam" id="PF00817">
    <property type="entry name" value="IMS"/>
    <property type="match status" value="1"/>
</dbReference>
<proteinExistence type="inferred from homology"/>